<comment type="caution">
    <text evidence="1">The sequence shown here is derived from an EMBL/GenBank/DDBJ whole genome shotgun (WGS) entry which is preliminary data.</text>
</comment>
<evidence type="ECO:0000313" key="1">
    <source>
        <dbReference type="EMBL" id="PKW19381.1"/>
    </source>
</evidence>
<dbReference type="InterPro" id="IPR010985">
    <property type="entry name" value="Ribbon_hlx_hlx"/>
</dbReference>
<dbReference type="GO" id="GO:0006355">
    <property type="term" value="P:regulation of DNA-templated transcription"/>
    <property type="evidence" value="ECO:0007669"/>
    <property type="project" value="InterPro"/>
</dbReference>
<dbReference type="AlphaFoldDB" id="A0A2N3Y940"/>
<dbReference type="Proteomes" id="UP000233786">
    <property type="component" value="Unassembled WGS sequence"/>
</dbReference>
<dbReference type="STRING" id="994479.GCA_000194155_00614"/>
<dbReference type="OrthoDB" id="4735652at2"/>
<name>A0A2N3Y940_SACSN</name>
<proteinExistence type="predicted"/>
<dbReference type="EMBL" id="PJNB01000001">
    <property type="protein sequence ID" value="PKW19381.1"/>
    <property type="molecule type" value="Genomic_DNA"/>
</dbReference>
<accession>A0A2N3Y940</accession>
<keyword evidence="2" id="KW-1185">Reference proteome</keyword>
<protein>
    <submittedName>
        <fullName evidence="1">Uncharacterized protein</fullName>
    </submittedName>
</protein>
<gene>
    <name evidence="1" type="ORF">A8926_7548</name>
</gene>
<sequence>MRTTISLDSQLYEHARRWAEADGISANEWMVRALEREDTRRRHIAHNEWHRTHRDLIDAWDADLFGDLDSTEQEAGHE</sequence>
<evidence type="ECO:0000313" key="2">
    <source>
        <dbReference type="Proteomes" id="UP000233786"/>
    </source>
</evidence>
<dbReference type="SUPFAM" id="SSF47598">
    <property type="entry name" value="Ribbon-helix-helix"/>
    <property type="match status" value="1"/>
</dbReference>
<reference evidence="1" key="1">
    <citation type="submission" date="2017-12" db="EMBL/GenBank/DDBJ databases">
        <title>Sequencing the genomes of 1000 Actinobacteria strains.</title>
        <authorList>
            <person name="Klenk H.-P."/>
        </authorList>
    </citation>
    <scope>NUCLEOTIDE SEQUENCE [LARGE SCALE GENOMIC DNA]</scope>
    <source>
        <strain evidence="1">DSM 44228</strain>
    </source>
</reference>
<organism evidence="1 2">
    <name type="scientific">Saccharopolyspora spinosa</name>
    <dbReference type="NCBI Taxonomy" id="60894"/>
    <lineage>
        <taxon>Bacteria</taxon>
        <taxon>Bacillati</taxon>
        <taxon>Actinomycetota</taxon>
        <taxon>Actinomycetes</taxon>
        <taxon>Pseudonocardiales</taxon>
        <taxon>Pseudonocardiaceae</taxon>
        <taxon>Saccharopolyspora</taxon>
    </lineage>
</organism>